<dbReference type="Gene3D" id="2.40.128.110">
    <property type="entry name" value="Lipid/polyisoprenoid-binding, YceI-like"/>
    <property type="match status" value="1"/>
</dbReference>
<evidence type="ECO:0000256" key="1">
    <source>
        <dbReference type="SAM" id="SignalP"/>
    </source>
</evidence>
<reference evidence="3 4" key="1">
    <citation type="submission" date="2015-11" db="EMBL/GenBank/DDBJ databases">
        <title>Exploring the genomic traits of fungus-feeding bacterial genus Collimonas.</title>
        <authorList>
            <person name="Song C."/>
            <person name="Schmidt R."/>
            <person name="de Jager V."/>
            <person name="Krzyzanowska D."/>
            <person name="Jongedijk E."/>
            <person name="Cankar K."/>
            <person name="Beekwilder J."/>
            <person name="van Veen A."/>
            <person name="de Boer W."/>
            <person name="van Veen J.A."/>
            <person name="Garbeva P."/>
        </authorList>
    </citation>
    <scope>NUCLEOTIDE SEQUENCE [LARGE SCALE GENOMIC DNA]</scope>
    <source>
        <strain evidence="3 4">Ter291</strain>
    </source>
</reference>
<name>A0ABM5ZB63_9BURK</name>
<dbReference type="SMART" id="SM00867">
    <property type="entry name" value="YceI"/>
    <property type="match status" value="1"/>
</dbReference>
<dbReference type="InterPro" id="IPR036761">
    <property type="entry name" value="TTHA0802/YceI-like_sf"/>
</dbReference>
<evidence type="ECO:0000313" key="3">
    <source>
        <dbReference type="EMBL" id="AMP16323.1"/>
    </source>
</evidence>
<dbReference type="PANTHER" id="PTHR34406:SF1">
    <property type="entry name" value="PROTEIN YCEI"/>
    <property type="match status" value="1"/>
</dbReference>
<dbReference type="Proteomes" id="UP000074914">
    <property type="component" value="Chromosome"/>
</dbReference>
<feature type="domain" description="Lipid/polyisoprenoid-binding YceI-like" evidence="2">
    <location>
        <begin position="43"/>
        <end position="201"/>
    </location>
</feature>
<gene>
    <name evidence="3" type="ORF">CPter291_4090</name>
</gene>
<feature type="chain" id="PRO_5046143019" evidence="1">
    <location>
        <begin position="38"/>
        <end position="203"/>
    </location>
</feature>
<evidence type="ECO:0000313" key="4">
    <source>
        <dbReference type="Proteomes" id="UP000074914"/>
    </source>
</evidence>
<keyword evidence="1" id="KW-0732">Signal</keyword>
<accession>A0ABM5ZB63</accession>
<feature type="signal peptide" evidence="1">
    <location>
        <begin position="1"/>
        <end position="37"/>
    </location>
</feature>
<protein>
    <submittedName>
        <fullName evidence="3">YceI-like domain protein</fullName>
    </submittedName>
</protein>
<organism evidence="3 4">
    <name type="scientific">Collimonas pratensis</name>
    <dbReference type="NCBI Taxonomy" id="279113"/>
    <lineage>
        <taxon>Bacteria</taxon>
        <taxon>Pseudomonadati</taxon>
        <taxon>Pseudomonadota</taxon>
        <taxon>Betaproteobacteria</taxon>
        <taxon>Burkholderiales</taxon>
        <taxon>Oxalobacteraceae</taxon>
        <taxon>Collimonas</taxon>
    </lineage>
</organism>
<dbReference type="PANTHER" id="PTHR34406">
    <property type="entry name" value="PROTEIN YCEI"/>
    <property type="match status" value="1"/>
</dbReference>
<proteinExistence type="predicted"/>
<dbReference type="InterPro" id="IPR007372">
    <property type="entry name" value="Lipid/polyisoprenoid-bd_YceI"/>
</dbReference>
<dbReference type="Pfam" id="PF04264">
    <property type="entry name" value="YceI"/>
    <property type="match status" value="1"/>
</dbReference>
<dbReference type="EMBL" id="CP013236">
    <property type="protein sequence ID" value="AMP16323.1"/>
    <property type="molecule type" value="Genomic_DNA"/>
</dbReference>
<evidence type="ECO:0000259" key="2">
    <source>
        <dbReference type="SMART" id="SM00867"/>
    </source>
</evidence>
<keyword evidence="4" id="KW-1185">Reference proteome</keyword>
<sequence>MENASSNYFERNHMKHQRFNPFYCAIAAVLLSASALAAVAGNAATADAKSSVSVVFKQLNVPVEGKFKQVHADVQFDPANLAAARARIDIDVASFDIGAAEYNKEVAGKDWFNAAAYPTASFTSTQIKASGAGYSVAGSLTIKGKSSDVVIPVQYSKQGGVQVFDGVLPIKRLQFDVGSGEWKDTSLVADEVQIKFHLVVPAK</sequence>
<dbReference type="SUPFAM" id="SSF101874">
    <property type="entry name" value="YceI-like"/>
    <property type="match status" value="1"/>
</dbReference>